<proteinExistence type="predicted"/>
<gene>
    <name evidence="2" type="ORF">DY251_03315</name>
</gene>
<protein>
    <submittedName>
        <fullName evidence="2">Anti-sigma factor</fullName>
    </submittedName>
</protein>
<feature type="transmembrane region" description="Helical" evidence="1">
    <location>
        <begin position="86"/>
        <end position="105"/>
    </location>
</feature>
<keyword evidence="3" id="KW-1185">Reference proteome</keyword>
<name>A0A371XIT0_9HYPH</name>
<keyword evidence="1" id="KW-1133">Transmembrane helix</keyword>
<reference evidence="3" key="1">
    <citation type="submission" date="2018-08" db="EMBL/GenBank/DDBJ databases">
        <authorList>
            <person name="Im W.T."/>
        </authorList>
    </citation>
    <scope>NUCLEOTIDE SEQUENCE [LARGE SCALE GENOMIC DNA]</scope>
    <source>
        <strain evidence="3">LA-28</strain>
    </source>
</reference>
<evidence type="ECO:0000313" key="2">
    <source>
        <dbReference type="EMBL" id="RFC69130.1"/>
    </source>
</evidence>
<dbReference type="AlphaFoldDB" id="A0A371XIT0"/>
<evidence type="ECO:0000313" key="3">
    <source>
        <dbReference type="Proteomes" id="UP000262379"/>
    </source>
</evidence>
<evidence type="ECO:0000256" key="1">
    <source>
        <dbReference type="SAM" id="Phobius"/>
    </source>
</evidence>
<keyword evidence="1" id="KW-0812">Transmembrane</keyword>
<accession>A0A371XIT0</accession>
<organism evidence="2 3">
    <name type="scientific">Mesorhizobium denitrificans</name>
    <dbReference type="NCBI Taxonomy" id="2294114"/>
    <lineage>
        <taxon>Bacteria</taxon>
        <taxon>Pseudomonadati</taxon>
        <taxon>Pseudomonadota</taxon>
        <taxon>Alphaproteobacteria</taxon>
        <taxon>Hyphomicrobiales</taxon>
        <taxon>Phyllobacteriaceae</taxon>
        <taxon>Mesorhizobium</taxon>
    </lineage>
</organism>
<sequence>MSRTFSETDIHLALDNELPADEKAAFDAWVDANPDMKALQQRYAQDRERLRSALEGIALEPIPGRLTSVLTGDAKPRTNRWAWSRYVAAAAVLLAVGGLGGYFVGQRAEFAPQSSALKPIAENAVAAHLIYANEKRHVVEVGADQAEHLNAWLSNRVGVKIVAPDLKSGGYDLVGGRLLPFNGKTAAQFMYQDPTGNRLSLYVTKDDSRQDSGYRFMTERGADTLYWLDGGYGCALTGNLPEKALTQLADLTYDQLVKSAGEPH</sequence>
<dbReference type="RefSeq" id="WP_116622427.1">
    <property type="nucleotide sequence ID" value="NZ_QURN01000002.1"/>
</dbReference>
<keyword evidence="1" id="KW-0472">Membrane</keyword>
<comment type="caution">
    <text evidence="2">The sequence shown here is derived from an EMBL/GenBank/DDBJ whole genome shotgun (WGS) entry which is preliminary data.</text>
</comment>
<dbReference type="Proteomes" id="UP000262379">
    <property type="component" value="Unassembled WGS sequence"/>
</dbReference>
<dbReference type="EMBL" id="QURN01000002">
    <property type="protein sequence ID" value="RFC69130.1"/>
    <property type="molecule type" value="Genomic_DNA"/>
</dbReference>